<dbReference type="GO" id="GO:0005576">
    <property type="term" value="C:extracellular region"/>
    <property type="evidence" value="ECO:0007669"/>
    <property type="project" value="UniProtKB-SubCell"/>
</dbReference>
<dbReference type="Gene3D" id="2.40.40.10">
    <property type="entry name" value="RlpA-like domain"/>
    <property type="match status" value="1"/>
</dbReference>
<feature type="chain" id="PRO_5017083479" evidence="4">
    <location>
        <begin position="20"/>
        <end position="143"/>
    </location>
</feature>
<dbReference type="CDD" id="cd22778">
    <property type="entry name" value="DPBB_CEPL-like"/>
    <property type="match status" value="1"/>
</dbReference>
<reference evidence="5" key="1">
    <citation type="submission" date="2018-04" db="EMBL/GenBank/DDBJ databases">
        <title>Whole genome sequencing of Hypsizygus marmoreus.</title>
        <authorList>
            <person name="Choi I.-G."/>
            <person name="Min B."/>
            <person name="Kim J.-G."/>
            <person name="Kim S."/>
            <person name="Oh Y.-L."/>
            <person name="Kong W.-S."/>
            <person name="Park H."/>
            <person name="Jeong J."/>
            <person name="Song E.-S."/>
        </authorList>
    </citation>
    <scope>NUCLEOTIDE SEQUENCE [LARGE SCALE GENOMIC DNA]</scope>
    <source>
        <strain evidence="5">51987-8</strain>
    </source>
</reference>
<keyword evidence="4" id="KW-0732">Signal</keyword>
<dbReference type="AlphaFoldDB" id="A0A369JZL6"/>
<sequence>MKFSALLAPFALFSSVALAVTTAYDPVYDNPNGSMASVACSNGANGLITRGYNTFGALSNFPNIGGAQAVTGWNSPNCGTCWELTYTNSTGVKKTINIVALDVSTNGFVLSLKAMNTLTNNNAVQFGRVDVASRKVAASVCGL</sequence>
<dbReference type="Proteomes" id="UP000076154">
    <property type="component" value="Unassembled WGS sequence"/>
</dbReference>
<organism evidence="5 6">
    <name type="scientific">Hypsizygus marmoreus</name>
    <name type="common">White beech mushroom</name>
    <name type="synonym">Agaricus marmoreus</name>
    <dbReference type="NCBI Taxonomy" id="39966"/>
    <lineage>
        <taxon>Eukaryota</taxon>
        <taxon>Fungi</taxon>
        <taxon>Dikarya</taxon>
        <taxon>Basidiomycota</taxon>
        <taxon>Agaricomycotina</taxon>
        <taxon>Agaricomycetes</taxon>
        <taxon>Agaricomycetidae</taxon>
        <taxon>Agaricales</taxon>
        <taxon>Tricholomatineae</taxon>
        <taxon>Lyophyllaceae</taxon>
        <taxon>Hypsizygus</taxon>
    </lineage>
</organism>
<evidence type="ECO:0000256" key="4">
    <source>
        <dbReference type="SAM" id="SignalP"/>
    </source>
</evidence>
<keyword evidence="3" id="KW-0964">Secreted</keyword>
<dbReference type="STRING" id="39966.A0A369JZL6"/>
<protein>
    <submittedName>
        <fullName evidence="5">Heat-stable antigen</fullName>
    </submittedName>
</protein>
<evidence type="ECO:0000313" key="6">
    <source>
        <dbReference type="Proteomes" id="UP000076154"/>
    </source>
</evidence>
<dbReference type="SUPFAM" id="SSF50685">
    <property type="entry name" value="Barwin-like endoglucanases"/>
    <property type="match status" value="1"/>
</dbReference>
<dbReference type="InterPro" id="IPR010829">
    <property type="entry name" value="Cerato-platanin"/>
</dbReference>
<dbReference type="InterPro" id="IPR036908">
    <property type="entry name" value="RlpA-like_sf"/>
</dbReference>
<evidence type="ECO:0000313" key="5">
    <source>
        <dbReference type="EMBL" id="RDB24156.1"/>
    </source>
</evidence>
<comment type="caution">
    <text evidence="5">The sequence shown here is derived from an EMBL/GenBank/DDBJ whole genome shotgun (WGS) entry which is preliminary data.</text>
</comment>
<feature type="signal peptide" evidence="4">
    <location>
        <begin position="1"/>
        <end position="19"/>
    </location>
</feature>
<accession>A0A369JZL6</accession>
<comment type="similarity">
    <text evidence="2">Belongs to the cerato-platanin family.</text>
</comment>
<dbReference type="Pfam" id="PF07249">
    <property type="entry name" value="Cerato-platanin"/>
    <property type="match status" value="1"/>
</dbReference>
<keyword evidence="6" id="KW-1185">Reference proteome</keyword>
<comment type="subcellular location">
    <subcellularLocation>
        <location evidence="1">Secreted</location>
    </subcellularLocation>
</comment>
<evidence type="ECO:0000256" key="3">
    <source>
        <dbReference type="ARBA" id="ARBA00022525"/>
    </source>
</evidence>
<proteinExistence type="inferred from homology"/>
<evidence type="ECO:0000256" key="2">
    <source>
        <dbReference type="ARBA" id="ARBA00010421"/>
    </source>
</evidence>
<dbReference type="InParanoid" id="A0A369JZL6"/>
<dbReference type="OrthoDB" id="4898945at2759"/>
<gene>
    <name evidence="5" type="primary">CSA_1</name>
    <name evidence="5" type="ORF">Hypma_008610</name>
</gene>
<dbReference type="EMBL" id="LUEZ02000045">
    <property type="protein sequence ID" value="RDB24156.1"/>
    <property type="molecule type" value="Genomic_DNA"/>
</dbReference>
<name>A0A369JZL6_HYPMA</name>
<evidence type="ECO:0000256" key="1">
    <source>
        <dbReference type="ARBA" id="ARBA00004613"/>
    </source>
</evidence>